<dbReference type="OrthoDB" id="6400719at2"/>
<evidence type="ECO:0000256" key="4">
    <source>
        <dbReference type="ARBA" id="ARBA00023136"/>
    </source>
</evidence>
<dbReference type="AlphaFoldDB" id="A0A1H8HK10"/>
<feature type="transmembrane region" description="Helical" evidence="5">
    <location>
        <begin position="63"/>
        <end position="82"/>
    </location>
</feature>
<keyword evidence="2 5" id="KW-0812">Transmembrane</keyword>
<dbReference type="InterPro" id="IPR019109">
    <property type="entry name" value="MamF_MmsF"/>
</dbReference>
<gene>
    <name evidence="6" type="ORF">SAMN04488505_11181</name>
</gene>
<dbReference type="EMBL" id="FOBB01000011">
    <property type="protein sequence ID" value="SEN56287.1"/>
    <property type="molecule type" value="Genomic_DNA"/>
</dbReference>
<evidence type="ECO:0000256" key="5">
    <source>
        <dbReference type="SAM" id="Phobius"/>
    </source>
</evidence>
<evidence type="ECO:0000256" key="3">
    <source>
        <dbReference type="ARBA" id="ARBA00022989"/>
    </source>
</evidence>
<dbReference type="RefSeq" id="WP_089920139.1">
    <property type="nucleotide sequence ID" value="NZ_FOBB01000011.1"/>
</dbReference>
<evidence type="ECO:0000313" key="6">
    <source>
        <dbReference type="EMBL" id="SEN56287.1"/>
    </source>
</evidence>
<sequence>MNSKTLSIISYITLIGWAVAYFSGKEKADPLLKYHLRQALGLAIVSIILNVILSVIATVVPSLSFLSMIGLVIFVLWVMGIINAANGAQKPIPVIGKMFEYKFSFIG</sequence>
<name>A0A1H8HK10_9BACT</name>
<feature type="transmembrane region" description="Helical" evidence="5">
    <location>
        <begin position="6"/>
        <end position="24"/>
    </location>
</feature>
<dbReference type="STRING" id="573321.SAMN04488505_11181"/>
<proteinExistence type="predicted"/>
<organism evidence="6 7">
    <name type="scientific">Chitinophaga rupis</name>
    <dbReference type="NCBI Taxonomy" id="573321"/>
    <lineage>
        <taxon>Bacteria</taxon>
        <taxon>Pseudomonadati</taxon>
        <taxon>Bacteroidota</taxon>
        <taxon>Chitinophagia</taxon>
        <taxon>Chitinophagales</taxon>
        <taxon>Chitinophagaceae</taxon>
        <taxon>Chitinophaga</taxon>
    </lineage>
</organism>
<evidence type="ECO:0000256" key="1">
    <source>
        <dbReference type="ARBA" id="ARBA00004141"/>
    </source>
</evidence>
<evidence type="ECO:0008006" key="8">
    <source>
        <dbReference type="Google" id="ProtNLM"/>
    </source>
</evidence>
<protein>
    <recommendedName>
        <fullName evidence="8">Import component protein</fullName>
    </recommendedName>
</protein>
<evidence type="ECO:0000256" key="2">
    <source>
        <dbReference type="ARBA" id="ARBA00022692"/>
    </source>
</evidence>
<reference evidence="6 7" key="1">
    <citation type="submission" date="2016-10" db="EMBL/GenBank/DDBJ databases">
        <authorList>
            <person name="de Groot N.N."/>
        </authorList>
    </citation>
    <scope>NUCLEOTIDE SEQUENCE [LARGE SCALE GENOMIC DNA]</scope>
    <source>
        <strain evidence="6 7">DSM 21039</strain>
    </source>
</reference>
<keyword evidence="3 5" id="KW-1133">Transmembrane helix</keyword>
<dbReference type="Proteomes" id="UP000198984">
    <property type="component" value="Unassembled WGS sequence"/>
</dbReference>
<keyword evidence="4 5" id="KW-0472">Membrane</keyword>
<comment type="subcellular location">
    <subcellularLocation>
        <location evidence="1">Membrane</location>
        <topology evidence="1">Multi-pass membrane protein</topology>
    </subcellularLocation>
</comment>
<dbReference type="Pfam" id="PF09685">
    <property type="entry name" value="MamF_MmsF"/>
    <property type="match status" value="1"/>
</dbReference>
<feature type="transmembrane region" description="Helical" evidence="5">
    <location>
        <begin position="36"/>
        <end position="57"/>
    </location>
</feature>
<evidence type="ECO:0000313" key="7">
    <source>
        <dbReference type="Proteomes" id="UP000198984"/>
    </source>
</evidence>
<accession>A0A1H8HK10</accession>
<keyword evidence="7" id="KW-1185">Reference proteome</keyword>